<dbReference type="RefSeq" id="WP_350725674.1">
    <property type="nucleotide sequence ID" value="NZ_JBEPCO010000075.1"/>
</dbReference>
<dbReference type="InterPro" id="IPR008278">
    <property type="entry name" value="4-PPantetheinyl_Trfase_dom"/>
</dbReference>
<sequence length="122" mass="12933">MRFSVSRSAELCLLVFAETAVGVDIERLPGLDLVTDVGETLHPLERAELASCPSAQRPAAFARVWTRKEAYLKGRGTGLGRALHLDYLGTSERGACPVPGWVVSDVAVEAGYAAAVAVAGRH</sequence>
<dbReference type="EMBL" id="JBEPCV010000073">
    <property type="protein sequence ID" value="MER6909637.1"/>
    <property type="molecule type" value="Genomic_DNA"/>
</dbReference>
<dbReference type="InterPro" id="IPR037143">
    <property type="entry name" value="4-PPantetheinyl_Trfase_dom_sf"/>
</dbReference>
<evidence type="ECO:0000256" key="1">
    <source>
        <dbReference type="ARBA" id="ARBA00022679"/>
    </source>
</evidence>
<organism evidence="3 4">
    <name type="scientific">Streptomyces flaveolus</name>
    <dbReference type="NCBI Taxonomy" id="67297"/>
    <lineage>
        <taxon>Bacteria</taxon>
        <taxon>Bacillati</taxon>
        <taxon>Actinomycetota</taxon>
        <taxon>Actinomycetes</taxon>
        <taxon>Kitasatosporales</taxon>
        <taxon>Streptomycetaceae</taxon>
        <taxon>Streptomyces</taxon>
    </lineage>
</organism>
<reference evidence="3 4" key="1">
    <citation type="submission" date="2024-06" db="EMBL/GenBank/DDBJ databases">
        <title>The Natural Products Discovery Center: Release of the First 8490 Sequenced Strains for Exploring Actinobacteria Biosynthetic Diversity.</title>
        <authorList>
            <person name="Kalkreuter E."/>
            <person name="Kautsar S.A."/>
            <person name="Yang D."/>
            <person name="Bader C.D."/>
            <person name="Teijaro C.N."/>
            <person name="Fluegel L."/>
            <person name="Davis C.M."/>
            <person name="Simpson J.R."/>
            <person name="Lauterbach L."/>
            <person name="Steele A.D."/>
            <person name="Gui C."/>
            <person name="Meng S."/>
            <person name="Li G."/>
            <person name="Viehrig K."/>
            <person name="Ye F."/>
            <person name="Su P."/>
            <person name="Kiefer A.F."/>
            <person name="Nichols A."/>
            <person name="Cepeda A.J."/>
            <person name="Yan W."/>
            <person name="Fan B."/>
            <person name="Jiang Y."/>
            <person name="Adhikari A."/>
            <person name="Zheng C.-J."/>
            <person name="Schuster L."/>
            <person name="Cowan T.M."/>
            <person name="Smanski M.J."/>
            <person name="Chevrette M.G."/>
            <person name="De Carvalho L.P.S."/>
            <person name="Shen B."/>
        </authorList>
    </citation>
    <scope>NUCLEOTIDE SEQUENCE [LARGE SCALE GENOMIC DNA]</scope>
    <source>
        <strain evidence="3 4">NPDC000632</strain>
    </source>
</reference>
<feature type="domain" description="4'-phosphopantetheinyl transferase" evidence="2">
    <location>
        <begin position="20"/>
        <end position="86"/>
    </location>
</feature>
<evidence type="ECO:0000313" key="3">
    <source>
        <dbReference type="EMBL" id="MER6909637.1"/>
    </source>
</evidence>
<dbReference type="Pfam" id="PF01648">
    <property type="entry name" value="ACPS"/>
    <property type="match status" value="1"/>
</dbReference>
<gene>
    <name evidence="3" type="ORF">ABT322_39190</name>
</gene>
<dbReference type="Gene3D" id="3.90.470.20">
    <property type="entry name" value="4'-phosphopantetheinyl transferase domain"/>
    <property type="match status" value="1"/>
</dbReference>
<dbReference type="Proteomes" id="UP001490330">
    <property type="component" value="Unassembled WGS sequence"/>
</dbReference>
<dbReference type="GO" id="GO:0016740">
    <property type="term" value="F:transferase activity"/>
    <property type="evidence" value="ECO:0007669"/>
    <property type="project" value="UniProtKB-KW"/>
</dbReference>
<evidence type="ECO:0000313" key="4">
    <source>
        <dbReference type="Proteomes" id="UP001490330"/>
    </source>
</evidence>
<protein>
    <submittedName>
        <fullName evidence="3">4'-phosphopantetheinyl transferase superfamily protein</fullName>
    </submittedName>
</protein>
<keyword evidence="1 3" id="KW-0808">Transferase</keyword>
<name>A0ABV1VT17_9ACTN</name>
<accession>A0ABV1VT17</accession>
<comment type="caution">
    <text evidence="3">The sequence shown here is derived from an EMBL/GenBank/DDBJ whole genome shotgun (WGS) entry which is preliminary data.</text>
</comment>
<keyword evidence="4" id="KW-1185">Reference proteome</keyword>
<proteinExistence type="predicted"/>
<evidence type="ECO:0000259" key="2">
    <source>
        <dbReference type="Pfam" id="PF01648"/>
    </source>
</evidence>
<dbReference type="SUPFAM" id="SSF56214">
    <property type="entry name" value="4'-phosphopantetheinyl transferase"/>
    <property type="match status" value="1"/>
</dbReference>